<dbReference type="SUPFAM" id="SSF47175">
    <property type="entry name" value="Cytochromes"/>
    <property type="match status" value="1"/>
</dbReference>
<dbReference type="Gene3D" id="3.90.190.10">
    <property type="entry name" value="Protein tyrosine phosphatase superfamily"/>
    <property type="match status" value="1"/>
</dbReference>
<dbReference type="GO" id="GO:0009055">
    <property type="term" value="F:electron transfer activity"/>
    <property type="evidence" value="ECO:0007669"/>
    <property type="project" value="InterPro"/>
</dbReference>
<accession>A0A225D8Y2</accession>
<dbReference type="SUPFAM" id="SSF52799">
    <property type="entry name" value="(Phosphotyrosine protein) phosphatases II"/>
    <property type="match status" value="1"/>
</dbReference>
<dbReference type="Proteomes" id="UP000214646">
    <property type="component" value="Unassembled WGS sequence"/>
</dbReference>
<sequence length="302" mass="32700">MIAAVFGCSRTPAPDPPSSTDFTPVKFADPPGVHNLLRLTDRLYSGSSPEGDAGFQSLRDLGIKTVISVDGAKPDVATAKRFGLRYVHLPIGYNGVPRETAVRIARAVRDLPGPAYIHCHHGTHRGPSAAAAALRCLDDRCPASAAMDILRTAGTDPKYKGLFASVESSAAATPAEWDRAGQDFPETAPVPDLARLMAGIDERWDRLKLVRAAGWKAVPDHPDVDPTHEALQLMEHFFEVSRLNDPERPDKEFRQMLADAEASAADLEKALRASPPRADTAAAAYARSSSLCAKCHERYRDK</sequence>
<organism evidence="1 2">
    <name type="scientific">Fimbriiglobus ruber</name>
    <dbReference type="NCBI Taxonomy" id="1908690"/>
    <lineage>
        <taxon>Bacteria</taxon>
        <taxon>Pseudomonadati</taxon>
        <taxon>Planctomycetota</taxon>
        <taxon>Planctomycetia</taxon>
        <taxon>Gemmatales</taxon>
        <taxon>Gemmataceae</taxon>
        <taxon>Fimbriiglobus</taxon>
    </lineage>
</organism>
<dbReference type="GO" id="GO:0022900">
    <property type="term" value="P:electron transport chain"/>
    <property type="evidence" value="ECO:0007669"/>
    <property type="project" value="InterPro"/>
</dbReference>
<keyword evidence="2" id="KW-1185">Reference proteome</keyword>
<dbReference type="InterPro" id="IPR029021">
    <property type="entry name" value="Prot-tyrosine_phosphatase-like"/>
</dbReference>
<dbReference type="GO" id="GO:0005506">
    <property type="term" value="F:iron ion binding"/>
    <property type="evidence" value="ECO:0007669"/>
    <property type="project" value="InterPro"/>
</dbReference>
<dbReference type="InterPro" id="IPR010980">
    <property type="entry name" value="Cyt_c/b562"/>
</dbReference>
<evidence type="ECO:0000313" key="2">
    <source>
        <dbReference type="Proteomes" id="UP000214646"/>
    </source>
</evidence>
<proteinExistence type="predicted"/>
<gene>
    <name evidence="1" type="ORF">FRUB_09840</name>
</gene>
<dbReference type="AlphaFoldDB" id="A0A225D8Y2"/>
<dbReference type="EMBL" id="NIDE01000019">
    <property type="protein sequence ID" value="OWK34998.1"/>
    <property type="molecule type" value="Genomic_DNA"/>
</dbReference>
<dbReference type="InterPro" id="IPR002321">
    <property type="entry name" value="Cyt_c_II"/>
</dbReference>
<evidence type="ECO:0000313" key="1">
    <source>
        <dbReference type="EMBL" id="OWK34998.1"/>
    </source>
</evidence>
<dbReference type="GO" id="GO:0020037">
    <property type="term" value="F:heme binding"/>
    <property type="evidence" value="ECO:0007669"/>
    <property type="project" value="InterPro"/>
</dbReference>
<dbReference type="PROSITE" id="PS51009">
    <property type="entry name" value="CYTCII"/>
    <property type="match status" value="1"/>
</dbReference>
<comment type="caution">
    <text evidence="1">The sequence shown here is derived from an EMBL/GenBank/DDBJ whole genome shotgun (WGS) entry which is preliminary data.</text>
</comment>
<protein>
    <submittedName>
        <fullName evidence="1">Uncharacterized protein</fullName>
    </submittedName>
</protein>
<name>A0A225D8Y2_9BACT</name>
<reference evidence="2" key="1">
    <citation type="submission" date="2017-06" db="EMBL/GenBank/DDBJ databases">
        <title>Genome analysis of Fimbriiglobus ruber SP5, the first member of the order Planctomycetales with confirmed chitinolytic capability.</title>
        <authorList>
            <person name="Ravin N.V."/>
            <person name="Rakitin A.L."/>
            <person name="Ivanova A.A."/>
            <person name="Beletsky A.V."/>
            <person name="Kulichevskaya I.S."/>
            <person name="Mardanov A.V."/>
            <person name="Dedysh S.N."/>
        </authorList>
    </citation>
    <scope>NUCLEOTIDE SEQUENCE [LARGE SCALE GENOMIC DNA]</scope>
    <source>
        <strain evidence="2">SP5</strain>
    </source>
</reference>